<keyword evidence="14 17" id="KW-0496">Mitochondrion</keyword>
<evidence type="ECO:0000256" key="5">
    <source>
        <dbReference type="ARBA" id="ARBA00022448"/>
    </source>
</evidence>
<feature type="transmembrane region" description="Helical" evidence="17">
    <location>
        <begin position="274"/>
        <end position="292"/>
    </location>
</feature>
<geneLocation type="mitochondrion" evidence="21"/>
<dbReference type="GO" id="GO:0015990">
    <property type="term" value="P:electron transport coupled proton transport"/>
    <property type="evidence" value="ECO:0007669"/>
    <property type="project" value="TreeGrafter"/>
</dbReference>
<dbReference type="PANTHER" id="PTHR42829">
    <property type="entry name" value="NADH-UBIQUINONE OXIDOREDUCTASE CHAIN 5"/>
    <property type="match status" value="1"/>
</dbReference>
<keyword evidence="9" id="KW-1278">Translocase</keyword>
<keyword evidence="5 17" id="KW-0813">Transport</keyword>
<dbReference type="EC" id="7.1.1.2" evidence="3 17"/>
<evidence type="ECO:0000256" key="10">
    <source>
        <dbReference type="ARBA" id="ARBA00022982"/>
    </source>
</evidence>
<evidence type="ECO:0000256" key="4">
    <source>
        <dbReference type="ARBA" id="ARBA00021096"/>
    </source>
</evidence>
<dbReference type="Pfam" id="PF00662">
    <property type="entry name" value="Proton_antipo_N"/>
    <property type="match status" value="1"/>
</dbReference>
<gene>
    <name evidence="21" type="primary">ND5</name>
</gene>
<feature type="domain" description="NADH-Ubiquinone oxidoreductase (complex I) chain 5 N-terminal" evidence="19">
    <location>
        <begin position="46"/>
        <end position="91"/>
    </location>
</feature>
<feature type="transmembrane region" description="Helical" evidence="17">
    <location>
        <begin position="457"/>
        <end position="477"/>
    </location>
</feature>
<evidence type="ECO:0000256" key="8">
    <source>
        <dbReference type="ARBA" id="ARBA00022792"/>
    </source>
</evidence>
<evidence type="ECO:0000256" key="6">
    <source>
        <dbReference type="ARBA" id="ARBA00022660"/>
    </source>
</evidence>
<accession>A0A6M4SPH1</accession>
<feature type="transmembrane region" description="Helical" evidence="17">
    <location>
        <begin position="182"/>
        <end position="207"/>
    </location>
</feature>
<keyword evidence="13 17" id="KW-0830">Ubiquinone</keyword>
<dbReference type="GO" id="GO:0003954">
    <property type="term" value="F:NADH dehydrogenase activity"/>
    <property type="evidence" value="ECO:0007669"/>
    <property type="project" value="TreeGrafter"/>
</dbReference>
<dbReference type="InterPro" id="IPR003945">
    <property type="entry name" value="NU5C-like"/>
</dbReference>
<feature type="transmembrane region" description="Helical" evidence="17">
    <location>
        <begin position="489"/>
        <end position="510"/>
    </location>
</feature>
<feature type="transmembrane region" description="Helical" evidence="17">
    <location>
        <begin position="421"/>
        <end position="445"/>
    </location>
</feature>
<evidence type="ECO:0000256" key="1">
    <source>
        <dbReference type="ARBA" id="ARBA00003257"/>
    </source>
</evidence>
<evidence type="ECO:0000256" key="12">
    <source>
        <dbReference type="ARBA" id="ARBA00023027"/>
    </source>
</evidence>
<sequence length="571" mass="64251">MFWKFSWYIFIAVQLSLMSLLSFLSGLYLLMKDLSIFIEWSVGSWNTLNFDISIMMDWMGMLFLSTVLFISSLVVFYSHSYMYSESSKERFVLLVVAFVCSMALLILSPNLVSILLGWDGLGLVSYCLVIFYQNKKSAAAGMITALSNRIGDVCLILSLGLGFFMGSFSFSLWTFMPDSSPLNLWIATFIMIGATTKSAQIPFSAWLPAAMAAPTPVSALVHSSTLVTAGVYLLIRFSPLIETQLINPYLVTISTLTMFMAGLSANFEYDLKKIIALSTLSQLGVMMFAISLNLSKLAFFHLISHALFKALLFLSAGLLIHNLNNTQDIRNFGSITLVFPLSSTIMNMANLSLCGFPFLAGFYSKDMIIEMNLMNNWNTLITLIFIAATGLTSLYSMRLVYYSMIHPYMNLPMNNCHESDLYLVGPMFLMGFMSIVSGSSLSWLVFPTPSVIFIPNLQKIFILFMVLSSMMLGLNALKSSIKTNSMTSWFSANMWFLPQLSSFIVSLPYFNMSKIFLKNQDQGWTEKLSSQGMYESSGYFSQVIQKTQLNSIKIFMIMFFILILPLFFVYL</sequence>
<evidence type="ECO:0000256" key="9">
    <source>
        <dbReference type="ARBA" id="ARBA00022967"/>
    </source>
</evidence>
<evidence type="ECO:0000259" key="18">
    <source>
        <dbReference type="Pfam" id="PF00361"/>
    </source>
</evidence>
<keyword evidence="15 17" id="KW-0472">Membrane</keyword>
<keyword evidence="10" id="KW-0249">Electron transport</keyword>
<evidence type="ECO:0000259" key="20">
    <source>
        <dbReference type="Pfam" id="PF06455"/>
    </source>
</evidence>
<feature type="transmembrane region" description="Helical" evidence="17">
    <location>
        <begin position="249"/>
        <end position="267"/>
    </location>
</feature>
<feature type="transmembrane region" description="Helical" evidence="17">
    <location>
        <begin position="91"/>
        <end position="108"/>
    </location>
</feature>
<keyword evidence="8" id="KW-0999">Mitochondrion inner membrane</keyword>
<evidence type="ECO:0000313" key="21">
    <source>
        <dbReference type="EMBL" id="QJS52213.1"/>
    </source>
</evidence>
<organism evidence="21">
    <name type="scientific">Gondwanalimnadia sp. MT-2020</name>
    <dbReference type="NCBI Taxonomy" id="2731355"/>
    <lineage>
        <taxon>Eukaryota</taxon>
        <taxon>Metazoa</taxon>
        <taxon>Ecdysozoa</taxon>
        <taxon>Arthropoda</taxon>
        <taxon>Crustacea</taxon>
        <taxon>Branchiopoda</taxon>
        <taxon>Diplostraca</taxon>
        <taxon>Spinicaudata</taxon>
        <taxon>Limnadiidae</taxon>
        <taxon>Gondwanalimnadia</taxon>
    </lineage>
</organism>
<dbReference type="GO" id="GO:0005743">
    <property type="term" value="C:mitochondrial inner membrane"/>
    <property type="evidence" value="ECO:0007669"/>
    <property type="project" value="UniProtKB-SubCell"/>
</dbReference>
<comment type="catalytic activity">
    <reaction evidence="16 17">
        <text>a ubiquinone + NADH + 5 H(+)(in) = a ubiquinol + NAD(+) + 4 H(+)(out)</text>
        <dbReference type="Rhea" id="RHEA:29091"/>
        <dbReference type="Rhea" id="RHEA-COMP:9565"/>
        <dbReference type="Rhea" id="RHEA-COMP:9566"/>
        <dbReference type="ChEBI" id="CHEBI:15378"/>
        <dbReference type="ChEBI" id="CHEBI:16389"/>
        <dbReference type="ChEBI" id="CHEBI:17976"/>
        <dbReference type="ChEBI" id="CHEBI:57540"/>
        <dbReference type="ChEBI" id="CHEBI:57945"/>
        <dbReference type="EC" id="7.1.1.2"/>
    </reaction>
</comment>
<dbReference type="GO" id="GO:0042773">
    <property type="term" value="P:ATP synthesis coupled electron transport"/>
    <property type="evidence" value="ECO:0007669"/>
    <property type="project" value="InterPro"/>
</dbReference>
<dbReference type="InterPro" id="IPR001750">
    <property type="entry name" value="ND/Mrp_TM"/>
</dbReference>
<evidence type="ECO:0000256" key="17">
    <source>
        <dbReference type="RuleBase" id="RU003404"/>
    </source>
</evidence>
<keyword evidence="11 17" id="KW-1133">Transmembrane helix</keyword>
<feature type="domain" description="NADH:quinone oxidoreductase/Mrp antiporter transmembrane" evidence="18">
    <location>
        <begin position="108"/>
        <end position="387"/>
    </location>
</feature>
<dbReference type="EMBL" id="MN625703">
    <property type="protein sequence ID" value="QJS52213.1"/>
    <property type="molecule type" value="Genomic_DNA"/>
</dbReference>
<dbReference type="InterPro" id="IPR010934">
    <property type="entry name" value="NADH_DH_su5_C"/>
</dbReference>
<dbReference type="AlphaFoldDB" id="A0A6M4SPH1"/>
<feature type="transmembrane region" description="Helical" evidence="17">
    <location>
        <begin position="298"/>
        <end position="320"/>
    </location>
</feature>
<comment type="function">
    <text evidence="17">Core subunit of the mitochondrial membrane respiratory chain NADH dehydrogenase (Complex I) which catalyzes electron transfer from NADH through the respiratory chain, using ubiquinone as an electron acceptor. Essential for the catalytic activity and assembly of complex I.</text>
</comment>
<feature type="transmembrane region" description="Helical" evidence="17">
    <location>
        <begin position="58"/>
        <end position="79"/>
    </location>
</feature>
<evidence type="ECO:0000256" key="13">
    <source>
        <dbReference type="ARBA" id="ARBA00023075"/>
    </source>
</evidence>
<comment type="subcellular location">
    <subcellularLocation>
        <location evidence="2">Mitochondrion inner membrane</location>
        <topology evidence="2">Multi-pass membrane protein</topology>
    </subcellularLocation>
</comment>
<evidence type="ECO:0000256" key="2">
    <source>
        <dbReference type="ARBA" id="ARBA00004448"/>
    </source>
</evidence>
<keyword evidence="6" id="KW-0679">Respiratory chain</keyword>
<dbReference type="Pfam" id="PF00361">
    <property type="entry name" value="Proton_antipo_M"/>
    <property type="match status" value="1"/>
</dbReference>
<comment type="similarity">
    <text evidence="17">Belongs to the complex I subunit 5 family.</text>
</comment>
<feature type="transmembrane region" description="Helical" evidence="17">
    <location>
        <begin position="380"/>
        <end position="401"/>
    </location>
</feature>
<comment type="function">
    <text evidence="1">Core subunit of the mitochondrial membrane respiratory chain NADH dehydrogenase (Complex I) that is believed to belong to the minimal assembly required for catalysis. Complex I functions in the transfer of electrons from NADH to the respiratory chain. The immediate electron acceptor for the enzyme is believed to be ubiquinone.</text>
</comment>
<keyword evidence="12 17" id="KW-0520">NAD</keyword>
<dbReference type="PRINTS" id="PR01434">
    <property type="entry name" value="NADHDHGNASE5"/>
</dbReference>
<feature type="transmembrane region" description="Helical" evidence="17">
    <location>
        <begin position="552"/>
        <end position="570"/>
    </location>
</feature>
<keyword evidence="7 17" id="KW-0812">Transmembrane</keyword>
<dbReference type="GO" id="GO:0008137">
    <property type="term" value="F:NADH dehydrogenase (ubiquinone) activity"/>
    <property type="evidence" value="ECO:0007669"/>
    <property type="project" value="UniProtKB-EC"/>
</dbReference>
<feature type="transmembrane region" description="Helical" evidence="17">
    <location>
        <begin position="114"/>
        <end position="132"/>
    </location>
</feature>
<evidence type="ECO:0000259" key="19">
    <source>
        <dbReference type="Pfam" id="PF00662"/>
    </source>
</evidence>
<evidence type="ECO:0000256" key="14">
    <source>
        <dbReference type="ARBA" id="ARBA00023128"/>
    </source>
</evidence>
<evidence type="ECO:0000256" key="15">
    <source>
        <dbReference type="ARBA" id="ARBA00023136"/>
    </source>
</evidence>
<dbReference type="Pfam" id="PF06455">
    <property type="entry name" value="NADH5_C"/>
    <property type="match status" value="1"/>
</dbReference>
<evidence type="ECO:0000256" key="11">
    <source>
        <dbReference type="ARBA" id="ARBA00022989"/>
    </source>
</evidence>
<feature type="transmembrane region" description="Helical" evidence="17">
    <location>
        <begin position="219"/>
        <end position="237"/>
    </location>
</feature>
<name>A0A6M4SPH1_9CRUS</name>
<feature type="transmembrane region" description="Helical" evidence="17">
    <location>
        <begin position="332"/>
        <end position="360"/>
    </location>
</feature>
<feature type="domain" description="NADH dehydrogenase subunit 5 C-terminal" evidence="20">
    <location>
        <begin position="395"/>
        <end position="568"/>
    </location>
</feature>
<proteinExistence type="inferred from homology"/>
<evidence type="ECO:0000256" key="16">
    <source>
        <dbReference type="ARBA" id="ARBA00049551"/>
    </source>
</evidence>
<reference evidence="21" key="1">
    <citation type="journal article" date="2020" name="Mitochondrial DNA Part B Resour">
        <title>The complete mitogenome of an undescribed clam shrimp of the genus Gondwanalimnadia (Branchiopoda: Spinicaudata), from a temporary wetland in Central District, Botswana.</title>
        <authorList>
            <person name="Tladi M."/>
            <person name="Dalu T."/>
            <person name="Rogers D.C."/>
            <person name="Nyamukondiwa C."/>
            <person name="Emami-Khoyi A."/>
            <person name="Oliver J.C."/>
            <person name="Teske P.R."/>
            <person name="Wasserman R.J."/>
        </authorList>
    </citation>
    <scope>NUCLEOTIDE SEQUENCE</scope>
</reference>
<dbReference type="InterPro" id="IPR001516">
    <property type="entry name" value="Proton_antipo_N"/>
</dbReference>
<feature type="transmembrane region" description="Helical" evidence="17">
    <location>
        <begin position="153"/>
        <end position="176"/>
    </location>
</feature>
<feature type="transmembrane region" description="Helical" evidence="17">
    <location>
        <begin position="7"/>
        <end position="31"/>
    </location>
</feature>
<evidence type="ECO:0000256" key="7">
    <source>
        <dbReference type="ARBA" id="ARBA00022692"/>
    </source>
</evidence>
<dbReference type="PANTHER" id="PTHR42829:SF2">
    <property type="entry name" value="NADH-UBIQUINONE OXIDOREDUCTASE CHAIN 5"/>
    <property type="match status" value="1"/>
</dbReference>
<evidence type="ECO:0000256" key="3">
    <source>
        <dbReference type="ARBA" id="ARBA00012944"/>
    </source>
</evidence>
<protein>
    <recommendedName>
        <fullName evidence="4 17">NADH-ubiquinone oxidoreductase chain 5</fullName>
        <ecNumber evidence="3 17">7.1.1.2</ecNumber>
    </recommendedName>
</protein>